<dbReference type="AlphaFoldDB" id="A0AAV4ABT0"/>
<accession>A0AAV4ABT0</accession>
<dbReference type="Proteomes" id="UP000735302">
    <property type="component" value="Unassembled WGS sequence"/>
</dbReference>
<organism evidence="2 3">
    <name type="scientific">Plakobranchus ocellatus</name>
    <dbReference type="NCBI Taxonomy" id="259542"/>
    <lineage>
        <taxon>Eukaryota</taxon>
        <taxon>Metazoa</taxon>
        <taxon>Spiralia</taxon>
        <taxon>Lophotrochozoa</taxon>
        <taxon>Mollusca</taxon>
        <taxon>Gastropoda</taxon>
        <taxon>Heterobranchia</taxon>
        <taxon>Euthyneura</taxon>
        <taxon>Panpulmonata</taxon>
        <taxon>Sacoglossa</taxon>
        <taxon>Placobranchoidea</taxon>
        <taxon>Plakobranchidae</taxon>
        <taxon>Plakobranchus</taxon>
    </lineage>
</organism>
<reference evidence="2 3" key="1">
    <citation type="journal article" date="2021" name="Elife">
        <title>Chloroplast acquisition without the gene transfer in kleptoplastic sea slugs, Plakobranchus ocellatus.</title>
        <authorList>
            <person name="Maeda T."/>
            <person name="Takahashi S."/>
            <person name="Yoshida T."/>
            <person name="Shimamura S."/>
            <person name="Takaki Y."/>
            <person name="Nagai Y."/>
            <person name="Toyoda A."/>
            <person name="Suzuki Y."/>
            <person name="Arimoto A."/>
            <person name="Ishii H."/>
            <person name="Satoh N."/>
            <person name="Nishiyama T."/>
            <person name="Hasebe M."/>
            <person name="Maruyama T."/>
            <person name="Minagawa J."/>
            <person name="Obokata J."/>
            <person name="Shigenobu S."/>
        </authorList>
    </citation>
    <scope>NUCLEOTIDE SEQUENCE [LARGE SCALE GENOMIC DNA]</scope>
</reference>
<proteinExistence type="predicted"/>
<gene>
    <name evidence="2" type="ORF">PoB_003099200</name>
</gene>
<comment type="caution">
    <text evidence="2">The sequence shown here is derived from an EMBL/GenBank/DDBJ whole genome shotgun (WGS) entry which is preliminary data.</text>
</comment>
<protein>
    <submittedName>
        <fullName evidence="2">Uncharacterized protein</fullName>
    </submittedName>
</protein>
<sequence length="218" mass="24761">MTSRRLQGLMELYPFLTHKLSESSVDGDLERNPEASKPYMGDTIPEESEDLEETILEEGNVTYQVVIQDKQEEKEVKKEARETDMQQDKDIERQQKIKERQKQQCKEEINEKQQQVLKTYFIYKLIEEVSICKLIEVFQSFGSLRYRHLYTFYSSKCGNIRPNVISIPICIVIMHAHALPGGVGGTVASESALRSAGTLLSRVRAPPPGPGLTEGLKA</sequence>
<feature type="region of interest" description="Disordered" evidence="1">
    <location>
        <begin position="74"/>
        <end position="93"/>
    </location>
</feature>
<evidence type="ECO:0000256" key="1">
    <source>
        <dbReference type="SAM" id="MobiDB-lite"/>
    </source>
</evidence>
<feature type="region of interest" description="Disordered" evidence="1">
    <location>
        <begin position="23"/>
        <end position="44"/>
    </location>
</feature>
<evidence type="ECO:0000313" key="2">
    <source>
        <dbReference type="EMBL" id="GFO04487.1"/>
    </source>
</evidence>
<keyword evidence="3" id="KW-1185">Reference proteome</keyword>
<name>A0AAV4ABT0_9GAST</name>
<dbReference type="EMBL" id="BLXT01003739">
    <property type="protein sequence ID" value="GFO04487.1"/>
    <property type="molecule type" value="Genomic_DNA"/>
</dbReference>
<evidence type="ECO:0000313" key="3">
    <source>
        <dbReference type="Proteomes" id="UP000735302"/>
    </source>
</evidence>